<dbReference type="STRING" id="716928.GCA_000261485_00116"/>
<dbReference type="Proteomes" id="UP000217211">
    <property type="component" value="Chromosome"/>
</dbReference>
<dbReference type="EMBL" id="CP023067">
    <property type="protein sequence ID" value="ASY63415.1"/>
    <property type="molecule type" value="Genomic_DNA"/>
</dbReference>
<dbReference type="AlphaFoldDB" id="A0A249PCB4"/>
<gene>
    <name evidence="1" type="ORF">SJ05684_c19730</name>
</gene>
<proteinExistence type="predicted"/>
<dbReference type="InterPro" id="IPR009337">
    <property type="entry name" value="DUF995"/>
</dbReference>
<keyword evidence="2" id="KW-1185">Reference proteome</keyword>
<sequence length="138" mass="15858">MMFRGKSWKWQDGAGFMRDEGRLFRAWAQDGKKATWAEGRWIVTDSGMLCLKATWHSQGEAAQDKTCFSHRVLDGTIYQRREPAGDWYIFKHARPVADDEFFRLVKKDLVSARLPIIQISGENSIRPRPEADQVGGVQ</sequence>
<organism evidence="1 2">
    <name type="scientific">Sinorhizobium sojae CCBAU 05684</name>
    <dbReference type="NCBI Taxonomy" id="716928"/>
    <lineage>
        <taxon>Bacteria</taxon>
        <taxon>Pseudomonadati</taxon>
        <taxon>Pseudomonadota</taxon>
        <taxon>Alphaproteobacteria</taxon>
        <taxon>Hyphomicrobiales</taxon>
        <taxon>Rhizobiaceae</taxon>
        <taxon>Sinorhizobium/Ensifer group</taxon>
        <taxon>Sinorhizobium</taxon>
    </lineage>
</organism>
<evidence type="ECO:0000313" key="2">
    <source>
        <dbReference type="Proteomes" id="UP000217211"/>
    </source>
</evidence>
<reference evidence="1 2" key="1">
    <citation type="submission" date="2017-08" db="EMBL/GenBank/DDBJ databases">
        <title>Multipartite genome sequences of Sinorhizobium species nodulating soybeans.</title>
        <authorList>
            <person name="Tian C.F."/>
        </authorList>
    </citation>
    <scope>NUCLEOTIDE SEQUENCE [LARGE SCALE GENOMIC DNA]</scope>
    <source>
        <strain evidence="1 2">CCBAU 05684</strain>
    </source>
</reference>
<evidence type="ECO:0008006" key="3">
    <source>
        <dbReference type="Google" id="ProtNLM"/>
    </source>
</evidence>
<name>A0A249PCB4_9HYPH</name>
<dbReference type="KEGG" id="esj:SJ05684_c19730"/>
<evidence type="ECO:0000313" key="1">
    <source>
        <dbReference type="EMBL" id="ASY63415.1"/>
    </source>
</evidence>
<dbReference type="Pfam" id="PF06191">
    <property type="entry name" value="DUF995"/>
    <property type="match status" value="1"/>
</dbReference>
<dbReference type="eggNOG" id="ENOG50342HQ">
    <property type="taxonomic scope" value="Bacteria"/>
</dbReference>
<protein>
    <recommendedName>
        <fullName evidence="3">DUF995 domain-containing protein</fullName>
    </recommendedName>
</protein>
<accession>A0A249PCB4</accession>